<evidence type="ECO:0000256" key="11">
    <source>
        <dbReference type="RuleBase" id="RU000422"/>
    </source>
</evidence>
<feature type="binding site" evidence="7 10">
    <location>
        <begin position="130"/>
        <end position="132"/>
    </location>
    <ligand>
        <name>NAD(+)</name>
        <dbReference type="ChEBI" id="CHEBI:57540"/>
    </ligand>
</feature>
<dbReference type="SUPFAM" id="SSF51735">
    <property type="entry name" value="NAD(P)-binding Rossmann-fold domains"/>
    <property type="match status" value="1"/>
</dbReference>
<comment type="similarity">
    <text evidence="1 7">Belongs to the LDH/MDH superfamily. MDH type 2 family.</text>
</comment>
<evidence type="ECO:0000313" key="15">
    <source>
        <dbReference type="Proteomes" id="UP000578686"/>
    </source>
</evidence>
<keyword evidence="4 7" id="KW-0560">Oxidoreductase</keyword>
<evidence type="ECO:0000313" key="14">
    <source>
        <dbReference type="EMBL" id="NJQ05070.1"/>
    </source>
</evidence>
<dbReference type="Gene3D" id="3.90.110.10">
    <property type="entry name" value="Lactate dehydrogenase/glycoside hydrolase, family 4, C-terminal"/>
    <property type="match status" value="1"/>
</dbReference>
<dbReference type="HAMAP" id="MF_01517">
    <property type="entry name" value="Malate_dehydrog_2"/>
    <property type="match status" value="1"/>
</dbReference>
<evidence type="ECO:0000256" key="10">
    <source>
        <dbReference type="PIRSR" id="PIRSR000102-3"/>
    </source>
</evidence>
<comment type="catalytic activity">
    <reaction evidence="6 7 11">
        <text>(S)-malate + NAD(+) = oxaloacetate + NADH + H(+)</text>
        <dbReference type="Rhea" id="RHEA:21432"/>
        <dbReference type="ChEBI" id="CHEBI:15378"/>
        <dbReference type="ChEBI" id="CHEBI:15589"/>
        <dbReference type="ChEBI" id="CHEBI:16452"/>
        <dbReference type="ChEBI" id="CHEBI:57540"/>
        <dbReference type="ChEBI" id="CHEBI:57945"/>
        <dbReference type="EC" id="1.1.1.37"/>
    </reaction>
</comment>
<feature type="domain" description="Lactate/malate dehydrogenase N-terminal" evidence="12">
    <location>
        <begin position="7"/>
        <end position="146"/>
    </location>
</feature>
<dbReference type="GO" id="GO:0006108">
    <property type="term" value="P:malate metabolic process"/>
    <property type="evidence" value="ECO:0007669"/>
    <property type="project" value="InterPro"/>
</dbReference>
<dbReference type="FunFam" id="3.40.50.720:FF:000010">
    <property type="entry name" value="Malate dehydrogenase"/>
    <property type="match status" value="1"/>
</dbReference>
<feature type="active site" description="Proton acceptor" evidence="7 8">
    <location>
        <position position="188"/>
    </location>
</feature>
<proteinExistence type="inferred from homology"/>
<feature type="binding site" evidence="7 9">
    <location>
        <position position="132"/>
    </location>
    <ligand>
        <name>substrate</name>
    </ligand>
</feature>
<dbReference type="InterPro" id="IPR001252">
    <property type="entry name" value="Malate_DH_AS"/>
</dbReference>
<evidence type="ECO:0000259" key="12">
    <source>
        <dbReference type="Pfam" id="PF00056"/>
    </source>
</evidence>
<evidence type="ECO:0000256" key="8">
    <source>
        <dbReference type="PIRSR" id="PIRSR000102-1"/>
    </source>
</evidence>
<dbReference type="EMBL" id="JAAVJD010000024">
    <property type="protein sequence ID" value="NJQ05070.1"/>
    <property type="molecule type" value="Genomic_DNA"/>
</dbReference>
<evidence type="ECO:0000256" key="7">
    <source>
        <dbReference type="HAMAP-Rule" id="MF_01517"/>
    </source>
</evidence>
<dbReference type="Proteomes" id="UP000578686">
    <property type="component" value="Unassembled WGS sequence"/>
</dbReference>
<dbReference type="InterPro" id="IPR036291">
    <property type="entry name" value="NAD(P)-bd_dom_sf"/>
</dbReference>
<dbReference type="RefSeq" id="WP_167968359.1">
    <property type="nucleotide sequence ID" value="NZ_BHZG01000056.1"/>
</dbReference>
<accession>A0A7X6HY63</accession>
<keyword evidence="5 7" id="KW-0520">NAD</keyword>
<feature type="binding site" evidence="7 10">
    <location>
        <position position="106"/>
    </location>
    <ligand>
        <name>NAD(+)</name>
        <dbReference type="ChEBI" id="CHEBI:57540"/>
    </ligand>
</feature>
<evidence type="ECO:0000256" key="3">
    <source>
        <dbReference type="ARBA" id="ARBA00020382"/>
    </source>
</evidence>
<organism evidence="14 15">
    <name type="scientific">Streptomyces lonarensis</name>
    <dbReference type="NCBI Taxonomy" id="700599"/>
    <lineage>
        <taxon>Bacteria</taxon>
        <taxon>Bacillati</taxon>
        <taxon>Actinomycetota</taxon>
        <taxon>Actinomycetes</taxon>
        <taxon>Kitasatosporales</taxon>
        <taxon>Streptomycetaceae</taxon>
        <taxon>Streptomyces</taxon>
    </lineage>
</organism>
<dbReference type="GO" id="GO:0006099">
    <property type="term" value="P:tricarboxylic acid cycle"/>
    <property type="evidence" value="ECO:0007669"/>
    <property type="project" value="UniProtKB-UniRule"/>
</dbReference>
<dbReference type="InterPro" id="IPR010945">
    <property type="entry name" value="Malate_DH_type2"/>
</dbReference>
<comment type="caution">
    <text evidence="14">The sequence shown here is derived from an EMBL/GenBank/DDBJ whole genome shotgun (WGS) entry which is preliminary data.</text>
</comment>
<feature type="binding site" evidence="7 9">
    <location>
        <position position="99"/>
    </location>
    <ligand>
        <name>substrate</name>
    </ligand>
</feature>
<evidence type="ECO:0000256" key="2">
    <source>
        <dbReference type="ARBA" id="ARBA00012995"/>
    </source>
</evidence>
<feature type="domain" description="Lactate/malate dehydrogenase C-terminal" evidence="13">
    <location>
        <begin position="157"/>
        <end position="323"/>
    </location>
</feature>
<dbReference type="Pfam" id="PF02866">
    <property type="entry name" value="Ldh_1_C"/>
    <property type="match status" value="1"/>
</dbReference>
<dbReference type="InterPro" id="IPR001236">
    <property type="entry name" value="Lactate/malate_DH_N"/>
</dbReference>
<dbReference type="PANTHER" id="PTHR23382">
    <property type="entry name" value="MALATE DEHYDROGENASE"/>
    <property type="match status" value="1"/>
</dbReference>
<dbReference type="SUPFAM" id="SSF56327">
    <property type="entry name" value="LDH C-terminal domain-like"/>
    <property type="match status" value="1"/>
</dbReference>
<protein>
    <recommendedName>
        <fullName evidence="3 7">Malate dehydrogenase</fullName>
        <ecNumber evidence="2 7">1.1.1.37</ecNumber>
    </recommendedName>
</protein>
<dbReference type="FunFam" id="3.90.110.10:FF:000002">
    <property type="entry name" value="Malate dehydrogenase"/>
    <property type="match status" value="1"/>
</dbReference>
<feature type="binding site" evidence="7 9">
    <location>
        <position position="93"/>
    </location>
    <ligand>
        <name>substrate</name>
    </ligand>
</feature>
<gene>
    <name evidence="7" type="primary">mdh</name>
    <name evidence="14" type="ORF">HCN56_05625</name>
</gene>
<evidence type="ECO:0000256" key="9">
    <source>
        <dbReference type="PIRSR" id="PIRSR000102-2"/>
    </source>
</evidence>
<dbReference type="InterPro" id="IPR015955">
    <property type="entry name" value="Lactate_DH/Glyco_Ohase_4_C"/>
</dbReference>
<dbReference type="Pfam" id="PF00056">
    <property type="entry name" value="Ldh_1_N"/>
    <property type="match status" value="1"/>
</dbReference>
<feature type="binding site" evidence="7 10">
    <location>
        <begin position="12"/>
        <end position="18"/>
    </location>
    <ligand>
        <name>NAD(+)</name>
        <dbReference type="ChEBI" id="CHEBI:57540"/>
    </ligand>
</feature>
<feature type="binding site" evidence="7 9">
    <location>
        <position position="163"/>
    </location>
    <ligand>
        <name>substrate</name>
    </ligand>
</feature>
<keyword evidence="7 11" id="KW-0816">Tricarboxylic acid cycle</keyword>
<comment type="function">
    <text evidence="7">Catalyzes the reversible oxidation of malate to oxaloacetate.</text>
</comment>
<dbReference type="NCBIfam" id="TIGR01759">
    <property type="entry name" value="MalateDH-SF1"/>
    <property type="match status" value="1"/>
</dbReference>
<dbReference type="EC" id="1.1.1.37" evidence="2 7"/>
<keyword evidence="15" id="KW-1185">Reference proteome</keyword>
<dbReference type="InterPro" id="IPR001557">
    <property type="entry name" value="L-lactate/malate_DH"/>
</dbReference>
<dbReference type="AlphaFoldDB" id="A0A7X6HY63"/>
<sequence length="329" mass="34224">MSRTPVNVTVTGGAGQIGYALLFRIASGQLLGPDVPVNLRLLEITPALPAAQGTAMELNDGAFPLLGSIDITDDPNVAFDGANIALLVGARPRTKGMERGDLLEANGGIFKPQGKAINDHAADDIKVLVVGNPANTNALIAQAAAPDVPAERFTAMTRLDHNRALSQLSAKTGTPVSEIRRLTIWGNHSATQYPDIFHAEVAGKNAAATVNDETWLADEFIPTVAKRGAAIIEARGASSAASAASAAIDHVHTWVNGTAAGDWTSMGIPSDGSYGVPEGLISSFPVTCSGGSYEIVQGLEVNDFSRARIDASVQELAEERDAVRALGLI</sequence>
<reference evidence="14 15" key="1">
    <citation type="submission" date="2020-03" db="EMBL/GenBank/DDBJ databases">
        <title>Draft genome of Streptomyces sp. ventii, isolated from the Axial Seamount in the Pacific Ocean, and resequencing of the two type strains Streptomyces lonarensis strain NCL 716 and Streptomyces bohaiensis strain 11A07.</title>
        <authorList>
            <person name="Loughran R.M."/>
            <person name="Pfannmuller K.M."/>
            <person name="Wasson B.J."/>
            <person name="Deadmond M.C."/>
            <person name="Paddock B.E."/>
            <person name="Koyack M.J."/>
            <person name="Gallegos D.A."/>
            <person name="Mitchell E.A."/>
            <person name="Ushijima B."/>
            <person name="Saw J.H."/>
            <person name="Mcphail K.L."/>
            <person name="Videau P."/>
        </authorList>
    </citation>
    <scope>NUCLEOTIDE SEQUENCE [LARGE SCALE GENOMIC DNA]</scope>
    <source>
        <strain evidence="14 15">NCL716</strain>
    </source>
</reference>
<evidence type="ECO:0000256" key="6">
    <source>
        <dbReference type="ARBA" id="ARBA00048313"/>
    </source>
</evidence>
<evidence type="ECO:0000259" key="13">
    <source>
        <dbReference type="Pfam" id="PF02866"/>
    </source>
</evidence>
<dbReference type="PROSITE" id="PS00068">
    <property type="entry name" value="MDH"/>
    <property type="match status" value="1"/>
</dbReference>
<dbReference type="PIRSF" id="PIRSF000102">
    <property type="entry name" value="Lac_mal_DH"/>
    <property type="match status" value="1"/>
</dbReference>
<dbReference type="NCBIfam" id="NF003916">
    <property type="entry name" value="PRK05442.1"/>
    <property type="match status" value="1"/>
</dbReference>
<evidence type="ECO:0000256" key="5">
    <source>
        <dbReference type="ARBA" id="ARBA00023027"/>
    </source>
</evidence>
<dbReference type="Gene3D" id="3.40.50.720">
    <property type="entry name" value="NAD(P)-binding Rossmann-like Domain"/>
    <property type="match status" value="1"/>
</dbReference>
<feature type="binding site" evidence="7">
    <location>
        <position position="113"/>
    </location>
    <ligand>
        <name>NAD(+)</name>
        <dbReference type="ChEBI" id="CHEBI:57540"/>
    </ligand>
</feature>
<evidence type="ECO:0000256" key="1">
    <source>
        <dbReference type="ARBA" id="ARBA00009613"/>
    </source>
</evidence>
<dbReference type="InterPro" id="IPR022383">
    <property type="entry name" value="Lactate/malate_DH_C"/>
</dbReference>
<dbReference type="CDD" id="cd01338">
    <property type="entry name" value="MDH_chloroplast-like"/>
    <property type="match status" value="1"/>
</dbReference>
<evidence type="ECO:0000256" key="4">
    <source>
        <dbReference type="ARBA" id="ARBA00023002"/>
    </source>
</evidence>
<name>A0A7X6HY63_9ACTN</name>
<dbReference type="GO" id="GO:0030060">
    <property type="term" value="F:L-malate dehydrogenase (NAD+) activity"/>
    <property type="evidence" value="ECO:0007669"/>
    <property type="project" value="UniProtKB-UniRule"/>
</dbReference>